<keyword evidence="3" id="KW-0862">Zinc</keyword>
<evidence type="ECO:0000256" key="1">
    <source>
        <dbReference type="ARBA" id="ARBA00022596"/>
    </source>
</evidence>
<dbReference type="EMBL" id="BAABRN010000002">
    <property type="protein sequence ID" value="GAA5500586.1"/>
    <property type="molecule type" value="Genomic_DNA"/>
</dbReference>
<evidence type="ECO:0000313" key="5">
    <source>
        <dbReference type="Proteomes" id="UP001458946"/>
    </source>
</evidence>
<keyword evidence="2" id="KW-0479">Metal-binding</keyword>
<evidence type="ECO:0000256" key="2">
    <source>
        <dbReference type="ARBA" id="ARBA00022723"/>
    </source>
</evidence>
<reference evidence="4 5" key="1">
    <citation type="submission" date="2024-02" db="EMBL/GenBank/DDBJ databases">
        <title>Deinococcus xinjiangensis NBRC 107630.</title>
        <authorList>
            <person name="Ichikawa N."/>
            <person name="Katano-Makiyama Y."/>
            <person name="Hidaka K."/>
        </authorList>
    </citation>
    <scope>NUCLEOTIDE SEQUENCE [LARGE SCALE GENOMIC DNA]</scope>
    <source>
        <strain evidence="4 5">NBRC 107630</strain>
    </source>
</reference>
<dbReference type="InterPro" id="IPR000688">
    <property type="entry name" value="HypA/HybF"/>
</dbReference>
<evidence type="ECO:0000313" key="4">
    <source>
        <dbReference type="EMBL" id="GAA5500586.1"/>
    </source>
</evidence>
<dbReference type="Pfam" id="PF01155">
    <property type="entry name" value="HypA"/>
    <property type="match status" value="1"/>
</dbReference>
<dbReference type="PANTHER" id="PTHR34535:SF3">
    <property type="entry name" value="HYDROGENASE MATURATION FACTOR HYPA"/>
    <property type="match status" value="1"/>
</dbReference>
<gene>
    <name evidence="4" type="primary">hybF</name>
    <name evidence="4" type="ORF">Dxin01_00307</name>
</gene>
<dbReference type="Gene3D" id="3.30.2320.80">
    <property type="match status" value="1"/>
</dbReference>
<evidence type="ECO:0000256" key="3">
    <source>
        <dbReference type="ARBA" id="ARBA00022833"/>
    </source>
</evidence>
<keyword evidence="1" id="KW-0533">Nickel</keyword>
<sequence>MQAVHLQLGVLAGVEQAALQFSYEIVTAGTPLEGSALVIHDVPVRVYCPNCAQEGEVVNPARMRCPTCEGLCSDLRSGKELYLSALDLFGEPDLEETKV</sequence>
<keyword evidence="5" id="KW-1185">Reference proteome</keyword>
<dbReference type="PIRSF" id="PIRSF004761">
    <property type="entry name" value="Hydrgn_mat_HypA"/>
    <property type="match status" value="1"/>
</dbReference>
<proteinExistence type="predicted"/>
<dbReference type="Proteomes" id="UP001458946">
    <property type="component" value="Unassembled WGS sequence"/>
</dbReference>
<accession>A0ABP9V7G9</accession>
<comment type="caution">
    <text evidence="4">The sequence shown here is derived from an EMBL/GenBank/DDBJ whole genome shotgun (WGS) entry which is preliminary data.</text>
</comment>
<organism evidence="4 5">
    <name type="scientific">Deinococcus xinjiangensis</name>
    <dbReference type="NCBI Taxonomy" id="457454"/>
    <lineage>
        <taxon>Bacteria</taxon>
        <taxon>Thermotogati</taxon>
        <taxon>Deinococcota</taxon>
        <taxon>Deinococci</taxon>
        <taxon>Deinococcales</taxon>
        <taxon>Deinococcaceae</taxon>
        <taxon>Deinococcus</taxon>
    </lineage>
</organism>
<name>A0ABP9V7G9_9DEIO</name>
<dbReference type="PANTHER" id="PTHR34535">
    <property type="entry name" value="HYDROGENASE MATURATION FACTOR HYPA"/>
    <property type="match status" value="1"/>
</dbReference>
<dbReference type="RefSeq" id="WP_353540568.1">
    <property type="nucleotide sequence ID" value="NZ_BAABRN010000002.1"/>
</dbReference>
<protein>
    <submittedName>
        <fullName evidence="4">Hydrogenase maturation factor HybF</fullName>
    </submittedName>
</protein>